<evidence type="ECO:0000313" key="9">
    <source>
        <dbReference type="EMBL" id="KAF7187312.1"/>
    </source>
</evidence>
<dbReference type="OrthoDB" id="40134at2759"/>
<keyword evidence="10" id="KW-1185">Reference proteome</keyword>
<dbReference type="PANTHER" id="PTHR22950:SF461">
    <property type="entry name" value="AMINO ACID TRANSPORTER TRANSMEMBRANE DOMAIN-CONTAINING PROTEIN"/>
    <property type="match status" value="1"/>
</dbReference>
<dbReference type="GO" id="GO:0015179">
    <property type="term" value="F:L-amino acid transmembrane transporter activity"/>
    <property type="evidence" value="ECO:0007669"/>
    <property type="project" value="TreeGrafter"/>
</dbReference>
<evidence type="ECO:0000256" key="6">
    <source>
        <dbReference type="SAM" id="MobiDB-lite"/>
    </source>
</evidence>
<accession>A0A8H6RBC5</accession>
<name>A0A8H6RBC5_9PEZI</name>
<evidence type="ECO:0000256" key="4">
    <source>
        <dbReference type="ARBA" id="ARBA00022989"/>
    </source>
</evidence>
<feature type="transmembrane region" description="Helical" evidence="7">
    <location>
        <begin position="349"/>
        <end position="369"/>
    </location>
</feature>
<comment type="similarity">
    <text evidence="2">Belongs to the amino acid/polyamine transporter 2 family.</text>
</comment>
<feature type="region of interest" description="Disordered" evidence="6">
    <location>
        <begin position="93"/>
        <end position="128"/>
    </location>
</feature>
<dbReference type="Proteomes" id="UP000660729">
    <property type="component" value="Unassembled WGS sequence"/>
</dbReference>
<evidence type="ECO:0000256" key="2">
    <source>
        <dbReference type="ARBA" id="ARBA00008066"/>
    </source>
</evidence>
<feature type="region of interest" description="Disordered" evidence="6">
    <location>
        <begin position="13"/>
        <end position="40"/>
    </location>
</feature>
<evidence type="ECO:0000256" key="7">
    <source>
        <dbReference type="SAM" id="Phobius"/>
    </source>
</evidence>
<feature type="transmembrane region" description="Helical" evidence="7">
    <location>
        <begin position="566"/>
        <end position="584"/>
    </location>
</feature>
<dbReference type="EMBL" id="JABCIY010000231">
    <property type="protein sequence ID" value="KAF7187312.1"/>
    <property type="molecule type" value="Genomic_DNA"/>
</dbReference>
<evidence type="ECO:0000313" key="10">
    <source>
        <dbReference type="Proteomes" id="UP000660729"/>
    </source>
</evidence>
<dbReference type="Pfam" id="PF01490">
    <property type="entry name" value="Aa_trans"/>
    <property type="match status" value="1"/>
</dbReference>
<evidence type="ECO:0000256" key="1">
    <source>
        <dbReference type="ARBA" id="ARBA00004141"/>
    </source>
</evidence>
<sequence length="606" mass="67068">MAGIVPAGNLAVADPRSSTEADNIGTRRDSIIKDTAPPETHGHNTIYLDSSITFEAYDFYAARAREAEKHFTTESVVKQVSKVLVGKKVAKEQQPVDEYPTGTSEKDPKHELASPPSNGSDTAPGEDRFGVTETEWEQAQRATRTATWVTIFYLITTDILGPYNVPWAISQMGYGPGIALYVVFGLMAFYSGLQLWKMFIGLDSPRYPMRNYGDLGFRVFGGWARQIVNVLQSCQFFLNVTLLIESNGQGLQQMAAGKNGNGVLCFVAAEVIFMVCGFLLGQIRTLQRLGFLANLAVWLNVFVILMTMGVVPSFGPNYQASLATYNTPPNQPVRTSANWPEDSTLMDRINGLMNGVFAYGGATLFNELMAEMRRPMDFWKGFICAEIFIFSVYITMGMVVYSYQGQYTFNPAYQGIPNSAYAWQTVGNAISFVSGLIAALLYGNIGVKVFYAAVLRDVFRFPPLDDKKGKLVWIALIPIYWALAFIIAASIPQISYLISFVGAAFILQFSYTFPPILMVGYNIQKDAMLPEEHFDPASGEATRVDSGMKRWVRGYMKKPFRNTFDILYFMGALATAGLGIYASVVSMHDSFQTTNLTPFTCNSPTG</sequence>
<comment type="subcellular location">
    <subcellularLocation>
        <location evidence="1">Membrane</location>
        <topology evidence="1">Multi-pass membrane protein</topology>
    </subcellularLocation>
</comment>
<keyword evidence="4 7" id="KW-1133">Transmembrane helix</keyword>
<feature type="transmembrane region" description="Helical" evidence="7">
    <location>
        <begin position="178"/>
        <end position="196"/>
    </location>
</feature>
<evidence type="ECO:0000259" key="8">
    <source>
        <dbReference type="Pfam" id="PF01490"/>
    </source>
</evidence>
<feature type="transmembrane region" description="Helical" evidence="7">
    <location>
        <begin position="261"/>
        <end position="280"/>
    </location>
</feature>
<dbReference type="PANTHER" id="PTHR22950">
    <property type="entry name" value="AMINO ACID TRANSPORTER"/>
    <property type="match status" value="1"/>
</dbReference>
<comment type="caution">
    <text evidence="9">The sequence shown here is derived from an EMBL/GenBank/DDBJ whole genome shotgun (WGS) entry which is preliminary data.</text>
</comment>
<feature type="transmembrane region" description="Helical" evidence="7">
    <location>
        <begin position="471"/>
        <end position="491"/>
    </location>
</feature>
<feature type="domain" description="Amino acid transporter transmembrane" evidence="8">
    <location>
        <begin position="145"/>
        <end position="517"/>
    </location>
</feature>
<dbReference type="GO" id="GO:0016020">
    <property type="term" value="C:membrane"/>
    <property type="evidence" value="ECO:0007669"/>
    <property type="project" value="UniProtKB-SubCell"/>
</dbReference>
<feature type="transmembrane region" description="Helical" evidence="7">
    <location>
        <begin position="429"/>
        <end position="451"/>
    </location>
</feature>
<keyword evidence="5 7" id="KW-0472">Membrane</keyword>
<reference evidence="9" key="1">
    <citation type="submission" date="2020-04" db="EMBL/GenBank/DDBJ databases">
        <title>Draft genome resource of the tomato pathogen Pseudocercospora fuligena.</title>
        <authorList>
            <person name="Zaccaron A."/>
        </authorList>
    </citation>
    <scope>NUCLEOTIDE SEQUENCE</scope>
    <source>
        <strain evidence="9">PF001</strain>
    </source>
</reference>
<dbReference type="InterPro" id="IPR013057">
    <property type="entry name" value="AA_transpt_TM"/>
</dbReference>
<dbReference type="AlphaFoldDB" id="A0A8H6RBC5"/>
<proteinExistence type="inferred from homology"/>
<feature type="transmembrane region" description="Helical" evidence="7">
    <location>
        <begin position="292"/>
        <end position="311"/>
    </location>
</feature>
<feature type="transmembrane region" description="Helical" evidence="7">
    <location>
        <begin position="497"/>
        <end position="519"/>
    </location>
</feature>
<protein>
    <submittedName>
        <fullName evidence="9">N amino acid transport system protein</fullName>
    </submittedName>
</protein>
<keyword evidence="3 7" id="KW-0812">Transmembrane</keyword>
<gene>
    <name evidence="9" type="ORF">HII31_11400</name>
</gene>
<feature type="transmembrane region" description="Helical" evidence="7">
    <location>
        <begin position="381"/>
        <end position="403"/>
    </location>
</feature>
<organism evidence="9 10">
    <name type="scientific">Pseudocercospora fuligena</name>
    <dbReference type="NCBI Taxonomy" id="685502"/>
    <lineage>
        <taxon>Eukaryota</taxon>
        <taxon>Fungi</taxon>
        <taxon>Dikarya</taxon>
        <taxon>Ascomycota</taxon>
        <taxon>Pezizomycotina</taxon>
        <taxon>Dothideomycetes</taxon>
        <taxon>Dothideomycetidae</taxon>
        <taxon>Mycosphaerellales</taxon>
        <taxon>Mycosphaerellaceae</taxon>
        <taxon>Pseudocercospora</taxon>
    </lineage>
</organism>
<evidence type="ECO:0000256" key="5">
    <source>
        <dbReference type="ARBA" id="ARBA00023136"/>
    </source>
</evidence>
<evidence type="ECO:0000256" key="3">
    <source>
        <dbReference type="ARBA" id="ARBA00022692"/>
    </source>
</evidence>